<sequence>MTVPGRQSARLRLPKPRCLVGLLLTAIPLLIAVLGPLVTGPAARGPAFTQGETWLLGTDSEGRDVLTQLLLGGRSLVLVATVALLLTYLIAVPWGVAAATARRRIIDETLMRPLDLLLSLPSMLLLLLVVALTEANTTVLAATVAILLFPDAARLVRASALHTAHTPAMEALRLQRETCWRRNIGYLGRSLLPVLAADAGLRFVGAIYLVASASFLGLTADSAGTDWAVMIDRNRAGITLVPWGVVVPAVMIIALAMGVNLLFDAGARAATRESSPKDST</sequence>
<accession>A0A076F4N0</accession>
<evidence type="ECO:0000256" key="1">
    <source>
        <dbReference type="ARBA" id="ARBA00004651"/>
    </source>
</evidence>
<name>A0A076F4N0_RHOOP</name>
<dbReference type="InterPro" id="IPR000515">
    <property type="entry name" value="MetI-like"/>
</dbReference>
<dbReference type="InterPro" id="IPR050366">
    <property type="entry name" value="BP-dependent_transpt_permease"/>
</dbReference>
<organism evidence="9 10">
    <name type="scientific">Rhodococcus opacus</name>
    <name type="common">Nocardia opaca</name>
    <dbReference type="NCBI Taxonomy" id="37919"/>
    <lineage>
        <taxon>Bacteria</taxon>
        <taxon>Bacillati</taxon>
        <taxon>Actinomycetota</taxon>
        <taxon>Actinomycetes</taxon>
        <taxon>Mycobacteriales</taxon>
        <taxon>Nocardiaceae</taxon>
        <taxon>Rhodococcus</taxon>
    </lineage>
</organism>
<dbReference type="Proteomes" id="UP000028488">
    <property type="component" value="Plasmid pPDG1"/>
</dbReference>
<proteinExistence type="inferred from homology"/>
<dbReference type="PROSITE" id="PS50928">
    <property type="entry name" value="ABC_TM1"/>
    <property type="match status" value="1"/>
</dbReference>
<comment type="similarity">
    <text evidence="7">Belongs to the binding-protein-dependent transport system permease family.</text>
</comment>
<dbReference type="RefSeq" id="WP_128642814.1">
    <property type="nucleotide sequence ID" value="NZ_CP008948.1"/>
</dbReference>
<gene>
    <name evidence="9" type="ORF">EP51_41725</name>
</gene>
<feature type="transmembrane region" description="Helical" evidence="7">
    <location>
        <begin position="240"/>
        <end position="263"/>
    </location>
</feature>
<evidence type="ECO:0000256" key="4">
    <source>
        <dbReference type="ARBA" id="ARBA00022692"/>
    </source>
</evidence>
<protein>
    <submittedName>
        <fullName evidence="9">ABC transporter permease</fullName>
    </submittedName>
</protein>
<feature type="transmembrane region" description="Helical" evidence="7">
    <location>
        <begin position="113"/>
        <end position="132"/>
    </location>
</feature>
<dbReference type="GO" id="GO:0005886">
    <property type="term" value="C:plasma membrane"/>
    <property type="evidence" value="ECO:0007669"/>
    <property type="project" value="UniProtKB-SubCell"/>
</dbReference>
<evidence type="ECO:0000256" key="5">
    <source>
        <dbReference type="ARBA" id="ARBA00022989"/>
    </source>
</evidence>
<dbReference type="Pfam" id="PF00528">
    <property type="entry name" value="BPD_transp_1"/>
    <property type="match status" value="1"/>
</dbReference>
<keyword evidence="5 7" id="KW-1133">Transmembrane helix</keyword>
<feature type="transmembrane region" description="Helical" evidence="7">
    <location>
        <begin position="138"/>
        <end position="156"/>
    </location>
</feature>
<keyword evidence="3" id="KW-1003">Cell membrane</keyword>
<dbReference type="AlphaFoldDB" id="A0A076F4N0"/>
<evidence type="ECO:0000313" key="10">
    <source>
        <dbReference type="Proteomes" id="UP000028488"/>
    </source>
</evidence>
<comment type="subcellular location">
    <subcellularLocation>
        <location evidence="1 7">Cell membrane</location>
        <topology evidence="1 7">Multi-pass membrane protein</topology>
    </subcellularLocation>
</comment>
<keyword evidence="9" id="KW-0614">Plasmid</keyword>
<evidence type="ECO:0000259" key="8">
    <source>
        <dbReference type="PROSITE" id="PS50928"/>
    </source>
</evidence>
<keyword evidence="2 7" id="KW-0813">Transport</keyword>
<reference evidence="9 10" key="1">
    <citation type="submission" date="2014-07" db="EMBL/GenBank/DDBJ databases">
        <title>Genome Sequence of Rhodococcus opacus Strain R7, a Biodegrader of Mono- and Polycyclic Aromatic Hydrocarbons.</title>
        <authorList>
            <person name="Di Gennaro P."/>
            <person name="Zampolli J."/>
            <person name="Presti I."/>
            <person name="Cappelletti M."/>
            <person name="D'Ursi P."/>
            <person name="Orro A."/>
            <person name="Mezzelani A."/>
            <person name="Milanesi L."/>
        </authorList>
    </citation>
    <scope>NUCLEOTIDE SEQUENCE [LARGE SCALE GENOMIC DNA]</scope>
    <source>
        <strain evidence="9 10">R7</strain>
        <plasmid evidence="9">pPDG1</plasmid>
    </source>
</reference>
<feature type="transmembrane region" description="Helical" evidence="7">
    <location>
        <begin position="199"/>
        <end position="220"/>
    </location>
</feature>
<dbReference type="EMBL" id="CP008948">
    <property type="protein sequence ID" value="AII10724.1"/>
    <property type="molecule type" value="Genomic_DNA"/>
</dbReference>
<evidence type="ECO:0000256" key="7">
    <source>
        <dbReference type="RuleBase" id="RU363032"/>
    </source>
</evidence>
<feature type="transmembrane region" description="Helical" evidence="7">
    <location>
        <begin position="75"/>
        <end position="101"/>
    </location>
</feature>
<keyword evidence="4 7" id="KW-0812">Transmembrane</keyword>
<keyword evidence="6 7" id="KW-0472">Membrane</keyword>
<evidence type="ECO:0000256" key="2">
    <source>
        <dbReference type="ARBA" id="ARBA00022448"/>
    </source>
</evidence>
<dbReference type="PANTHER" id="PTHR43386">
    <property type="entry name" value="OLIGOPEPTIDE TRANSPORT SYSTEM PERMEASE PROTEIN APPC"/>
    <property type="match status" value="1"/>
</dbReference>
<feature type="domain" description="ABC transmembrane type-1" evidence="8">
    <location>
        <begin position="73"/>
        <end position="263"/>
    </location>
</feature>
<dbReference type="GO" id="GO:0055085">
    <property type="term" value="P:transmembrane transport"/>
    <property type="evidence" value="ECO:0007669"/>
    <property type="project" value="InterPro"/>
</dbReference>
<evidence type="ECO:0000256" key="3">
    <source>
        <dbReference type="ARBA" id="ARBA00022475"/>
    </source>
</evidence>
<evidence type="ECO:0000313" key="9">
    <source>
        <dbReference type="EMBL" id="AII10724.1"/>
    </source>
</evidence>
<geneLocation type="plasmid" evidence="9 10">
    <name>pPDG1</name>
</geneLocation>
<evidence type="ECO:0000256" key="6">
    <source>
        <dbReference type="ARBA" id="ARBA00023136"/>
    </source>
</evidence>
<dbReference type="SUPFAM" id="SSF161098">
    <property type="entry name" value="MetI-like"/>
    <property type="match status" value="1"/>
</dbReference>
<dbReference type="InterPro" id="IPR035906">
    <property type="entry name" value="MetI-like_sf"/>
</dbReference>
<dbReference type="PANTHER" id="PTHR43386:SF25">
    <property type="entry name" value="PEPTIDE ABC TRANSPORTER PERMEASE PROTEIN"/>
    <property type="match status" value="1"/>
</dbReference>